<gene>
    <name evidence="1" type="ORF">ALO88_102837</name>
</gene>
<dbReference type="Proteomes" id="UP000050425">
    <property type="component" value="Unassembled WGS sequence"/>
</dbReference>
<comment type="caution">
    <text evidence="1">The sequence shown here is derived from an EMBL/GenBank/DDBJ whole genome shotgun (WGS) entry which is preliminary data.</text>
</comment>
<evidence type="ECO:0000313" key="1">
    <source>
        <dbReference type="EMBL" id="KPW52307.1"/>
    </source>
</evidence>
<dbReference type="AlphaFoldDB" id="A0A0P9LEW8"/>
<accession>A0A0P9LEW8</accession>
<reference evidence="1 2" key="1">
    <citation type="submission" date="2015-09" db="EMBL/GenBank/DDBJ databases">
        <title>Genome announcement of multiple Pseudomonas syringae strains.</title>
        <authorList>
            <person name="Thakur S."/>
            <person name="Wang P.W."/>
            <person name="Gong Y."/>
            <person name="Weir B.S."/>
            <person name="Guttman D.S."/>
        </authorList>
    </citation>
    <scope>NUCLEOTIDE SEQUENCE [LARGE SCALE GENOMIC DNA]</scope>
    <source>
        <strain evidence="1 2">ICMP4303</strain>
    </source>
</reference>
<evidence type="ECO:0000313" key="2">
    <source>
        <dbReference type="Proteomes" id="UP000050425"/>
    </source>
</evidence>
<sequence>MNEHVVSSGFVSWEASTHTNGLDSTQSLAMREQTCERAGNFSSTG</sequence>
<dbReference type="EMBL" id="LJPT01000016">
    <property type="protein sequence ID" value="KPW52307.1"/>
    <property type="molecule type" value="Genomic_DNA"/>
</dbReference>
<protein>
    <submittedName>
        <fullName evidence="1">Uncharacterized protein</fullName>
    </submittedName>
</protein>
<name>A0A0P9LEW8_9PSED</name>
<organism evidence="1 2">
    <name type="scientific">Pseudomonas syringae pv. antirrhini</name>
    <dbReference type="NCBI Taxonomy" id="251702"/>
    <lineage>
        <taxon>Bacteria</taxon>
        <taxon>Pseudomonadati</taxon>
        <taxon>Pseudomonadota</taxon>
        <taxon>Gammaproteobacteria</taxon>
        <taxon>Pseudomonadales</taxon>
        <taxon>Pseudomonadaceae</taxon>
        <taxon>Pseudomonas</taxon>
    </lineage>
</organism>
<proteinExistence type="predicted"/>